<dbReference type="Pfam" id="PF14360">
    <property type="entry name" value="PAP2_C"/>
    <property type="match status" value="1"/>
</dbReference>
<feature type="transmembrane region" description="Helical" evidence="7">
    <location>
        <begin position="954"/>
        <end position="970"/>
    </location>
</feature>
<feature type="domain" description="Sphingomyelin synthase-like" evidence="9">
    <location>
        <begin position="895"/>
        <end position="967"/>
    </location>
</feature>
<dbReference type="EC" id="3.4.21.62" evidence="5"/>
<comment type="catalytic activity">
    <reaction evidence="4">
        <text>Hydrolysis of proteins with broad specificity for peptide bonds, and a preference for a large uncharged residue in P1. Hydrolyzes peptide amides.</text>
        <dbReference type="EC" id="3.4.21.62"/>
    </reaction>
</comment>
<evidence type="ECO:0000313" key="11">
    <source>
        <dbReference type="Proteomes" id="UP000078348"/>
    </source>
</evidence>
<feature type="active site" description="Charge relay system" evidence="6">
    <location>
        <position position="239"/>
    </location>
</feature>
<dbReference type="Gene3D" id="3.40.50.200">
    <property type="entry name" value="Peptidase S8/S53 domain"/>
    <property type="match status" value="1"/>
</dbReference>
<feature type="transmembrane region" description="Helical" evidence="7">
    <location>
        <begin position="899"/>
        <end position="917"/>
    </location>
</feature>
<gene>
    <name evidence="10" type="ORF">AV274_3598</name>
</gene>
<dbReference type="InterPro" id="IPR023828">
    <property type="entry name" value="Peptidase_S8_Ser-AS"/>
</dbReference>
<keyword evidence="1 6" id="KW-0645">Protease</keyword>
<dbReference type="OrthoDB" id="10256524at2759"/>
<reference evidence="10 11" key="1">
    <citation type="submission" date="2016-05" db="EMBL/GenBank/DDBJ databases">
        <title>Nuclear genome of Blastocystis sp. subtype 1 NandII.</title>
        <authorList>
            <person name="Gentekaki E."/>
            <person name="Curtis B."/>
            <person name="Stairs C."/>
            <person name="Eme L."/>
            <person name="Herman E."/>
            <person name="Klimes V."/>
            <person name="Arias M.C."/>
            <person name="Elias M."/>
            <person name="Hilliou F."/>
            <person name="Klute M."/>
            <person name="Malik S.-B."/>
            <person name="Pightling A."/>
            <person name="Rachubinski R."/>
            <person name="Salas D."/>
            <person name="Schlacht A."/>
            <person name="Suga H."/>
            <person name="Archibald J."/>
            <person name="Ball S.G."/>
            <person name="Clark G."/>
            <person name="Dacks J."/>
            <person name="Van Der Giezen M."/>
            <person name="Tsaousis A."/>
            <person name="Roger A."/>
        </authorList>
    </citation>
    <scope>NUCLEOTIDE SEQUENCE [LARGE SCALE GENOMIC DNA]</scope>
    <source>
        <strain evidence="11">ATCC 50177 / NandII</strain>
    </source>
</reference>
<sequence>MDNRRLDEDPIPSIYYLQVKPTIPAYSVVDRLRSHDPSLEYELIGGNSHGILVYTVESVILHAEEENPMLATFFRFPSISKISVQVMHTLQSIQTEKCDSLTLEFQTMGSLPLSALEEEFRVLDAEDIPSCDLAEASPPIQQLVQCIATLSDRYTPVSYEGPSPDRLLQITIPCDKLIRSVSFLSLHPSIIRIDMQTRYTVPPAISPSSRHLRDYGAQERMTTRDDAAPLYHRLIGLSDTGVDQHSCFFHDPAHPVRYDFAANDTRHRKIFMYNSYADDTEADADAHGTHVAGTLVGEALEDATLTPYDGMAYKARLVFFDIGKGAGGNARLSTPRRIVTIVNTVYSQGARIHSASWGAFSSAYTTDTASIDSFVYFHPDCFIVFAAGNEGEKGAGSIYSPANGKNVLAVGSTYNADSYRDVRASFSCQGPTSDNRIKPDLLAPGVAIDSAASSGSEARTCRVVAKTGTSMSTPIVAASALLLSQYLEQGYYPSGTPRAEDAFVPAASTLKALLVHSGQPTREESALFGAEETELAFPGNKQGFGRMDLNAVLYWRNESAFNLFIQEGEMDDHVRRVSFSLLVSPLAEVKLTLVWTDPPASVFSSSVMVNDIDLEVALGDTLFFPNNLSEPDRTNNVEMIRLSPTVLQANGTEMANITVSIRAHRLETQSQTYSLVVTGVFDTENQPIVNEQGKRSVIIAFLYNCASFFFFMYTWSTFFRLFHAFSFMKFLYALLLMAVFVISQKLAYNLEIAESREVHNSFNILICCELVLNEISRNLAGYLHVPGPMLKDIGFMLIPEFTSKLLERVGDLLTFIPFLIMIVLALRMDYRHLAKFLNDQLRVFSIYYVIRACCECLTILPGPATHCRPGSTFNPPRDWVDVISHMPSDGLSFSSCGDLIPSGHIGFTILGLIAILRALPRRLISYRRVLVFICVVYVLVTCFFIIAYRKHYTVDLMVGFFIAGLISVVFRDGWQLSLDPLEPSYEALPTSASV</sequence>
<evidence type="ECO:0000259" key="9">
    <source>
        <dbReference type="Pfam" id="PF14360"/>
    </source>
</evidence>
<dbReference type="PANTHER" id="PTHR43399">
    <property type="entry name" value="SUBTILISIN-RELATED"/>
    <property type="match status" value="1"/>
</dbReference>
<keyword evidence="3 6" id="KW-0720">Serine protease</keyword>
<dbReference type="PRINTS" id="PR00723">
    <property type="entry name" value="SUBTILISIN"/>
</dbReference>
<dbReference type="InterPro" id="IPR022398">
    <property type="entry name" value="Peptidase_S8_His-AS"/>
</dbReference>
<dbReference type="Pfam" id="PF00082">
    <property type="entry name" value="Peptidase_S8"/>
    <property type="match status" value="1"/>
</dbReference>
<organism evidence="10 11">
    <name type="scientific">Blastocystis sp. subtype 1 (strain ATCC 50177 / NandII)</name>
    <dbReference type="NCBI Taxonomy" id="478820"/>
    <lineage>
        <taxon>Eukaryota</taxon>
        <taxon>Sar</taxon>
        <taxon>Stramenopiles</taxon>
        <taxon>Bigyra</taxon>
        <taxon>Opalozoa</taxon>
        <taxon>Opalinata</taxon>
        <taxon>Blastocystidae</taxon>
        <taxon>Blastocystis</taxon>
    </lineage>
</organism>
<keyword evidence="7" id="KW-0812">Transmembrane</keyword>
<feature type="active site" description="Charge relay system" evidence="6">
    <location>
        <position position="470"/>
    </location>
</feature>
<feature type="transmembrane region" description="Helical" evidence="7">
    <location>
        <begin position="809"/>
        <end position="828"/>
    </location>
</feature>
<feature type="transmembrane region" description="Helical" evidence="7">
    <location>
        <begin position="697"/>
        <end position="715"/>
    </location>
</feature>
<dbReference type="GO" id="GO:0006508">
    <property type="term" value="P:proteolysis"/>
    <property type="evidence" value="ECO:0007669"/>
    <property type="project" value="UniProtKB-KW"/>
</dbReference>
<proteinExistence type="inferred from homology"/>
<accession>A0A196SEW8</accession>
<dbReference type="InterPro" id="IPR015500">
    <property type="entry name" value="Peptidase_S8_subtilisin-rel"/>
</dbReference>
<name>A0A196SEW8_BLAHN</name>
<protein>
    <recommendedName>
        <fullName evidence="5">subtilisin</fullName>
        <ecNumber evidence="5">3.4.21.62</ecNumber>
    </recommendedName>
</protein>
<keyword evidence="7" id="KW-0472">Membrane</keyword>
<dbReference type="CDD" id="cd04842">
    <property type="entry name" value="Peptidases_S8_Kp43_protease"/>
    <property type="match status" value="1"/>
</dbReference>
<dbReference type="PROSITE" id="PS00137">
    <property type="entry name" value="SUBTILASE_HIS"/>
    <property type="match status" value="1"/>
</dbReference>
<evidence type="ECO:0000256" key="1">
    <source>
        <dbReference type="ARBA" id="ARBA00022670"/>
    </source>
</evidence>
<comment type="similarity">
    <text evidence="6">Belongs to the peptidase S8 family.</text>
</comment>
<evidence type="ECO:0000313" key="10">
    <source>
        <dbReference type="EMBL" id="OAO14687.1"/>
    </source>
</evidence>
<evidence type="ECO:0000256" key="3">
    <source>
        <dbReference type="ARBA" id="ARBA00022825"/>
    </source>
</evidence>
<feature type="domain" description="Peptidase S8/S53" evidence="8">
    <location>
        <begin position="235"/>
        <end position="518"/>
    </location>
</feature>
<evidence type="ECO:0000259" key="8">
    <source>
        <dbReference type="Pfam" id="PF00082"/>
    </source>
</evidence>
<dbReference type="InterPro" id="IPR036852">
    <property type="entry name" value="Peptidase_S8/S53_dom_sf"/>
</dbReference>
<dbReference type="STRING" id="478820.A0A196SEW8"/>
<evidence type="ECO:0000256" key="6">
    <source>
        <dbReference type="PROSITE-ProRule" id="PRU01240"/>
    </source>
</evidence>
<comment type="caution">
    <text evidence="10">The sequence shown here is derived from an EMBL/GenBank/DDBJ whole genome shotgun (WGS) entry which is preliminary data.</text>
</comment>
<keyword evidence="7" id="KW-1133">Transmembrane helix</keyword>
<dbReference type="SUPFAM" id="SSF52743">
    <property type="entry name" value="Subtilisin-like"/>
    <property type="match status" value="1"/>
</dbReference>
<dbReference type="PANTHER" id="PTHR43399:SF5">
    <property type="entry name" value="PEPTIDASE S8 FAMILY WITH PROTEASE-ASSOCIATED DOMAIN"/>
    <property type="match status" value="1"/>
</dbReference>
<dbReference type="InterPro" id="IPR000209">
    <property type="entry name" value="Peptidase_S8/S53_dom"/>
</dbReference>
<evidence type="ECO:0000256" key="5">
    <source>
        <dbReference type="ARBA" id="ARBA00023619"/>
    </source>
</evidence>
<dbReference type="Gene3D" id="2.60.120.380">
    <property type="match status" value="1"/>
</dbReference>
<dbReference type="EMBL" id="LXWW01000219">
    <property type="protein sequence ID" value="OAO14687.1"/>
    <property type="molecule type" value="Genomic_DNA"/>
</dbReference>
<dbReference type="InterPro" id="IPR051048">
    <property type="entry name" value="Peptidase_S8/S53_subtilisin"/>
</dbReference>
<dbReference type="GO" id="GO:0004252">
    <property type="term" value="F:serine-type endopeptidase activity"/>
    <property type="evidence" value="ECO:0007669"/>
    <property type="project" value="UniProtKB-UniRule"/>
</dbReference>
<dbReference type="InterPro" id="IPR025749">
    <property type="entry name" value="Sphingomyelin_synth-like_dom"/>
</dbReference>
<evidence type="ECO:0000256" key="2">
    <source>
        <dbReference type="ARBA" id="ARBA00022801"/>
    </source>
</evidence>
<evidence type="ECO:0000256" key="7">
    <source>
        <dbReference type="SAM" id="Phobius"/>
    </source>
</evidence>
<keyword evidence="11" id="KW-1185">Reference proteome</keyword>
<dbReference type="AlphaFoldDB" id="A0A196SEW8"/>
<feature type="transmembrane region" description="Helical" evidence="7">
    <location>
        <begin position="929"/>
        <end position="948"/>
    </location>
</feature>
<dbReference type="InterPro" id="IPR034058">
    <property type="entry name" value="TagA/B/C/D_pept_dom"/>
</dbReference>
<feature type="transmembrane region" description="Helical" evidence="7">
    <location>
        <begin position="721"/>
        <end position="742"/>
    </location>
</feature>
<dbReference type="Gene3D" id="1.20.144.10">
    <property type="entry name" value="Phosphatidic acid phosphatase type 2/haloperoxidase"/>
    <property type="match status" value="1"/>
</dbReference>
<keyword evidence="2 6" id="KW-0378">Hydrolase</keyword>
<evidence type="ECO:0000256" key="4">
    <source>
        <dbReference type="ARBA" id="ARBA00023529"/>
    </source>
</evidence>
<dbReference type="PROSITE" id="PS51892">
    <property type="entry name" value="SUBTILASE"/>
    <property type="match status" value="1"/>
</dbReference>
<dbReference type="Proteomes" id="UP000078348">
    <property type="component" value="Unassembled WGS sequence"/>
</dbReference>
<dbReference type="PROSITE" id="PS00138">
    <property type="entry name" value="SUBTILASE_SER"/>
    <property type="match status" value="1"/>
</dbReference>
<feature type="active site" description="Charge relay system" evidence="6">
    <location>
        <position position="287"/>
    </location>
</feature>